<feature type="compositionally biased region" description="Acidic residues" evidence="5">
    <location>
        <begin position="262"/>
        <end position="276"/>
    </location>
</feature>
<evidence type="ECO:0000256" key="4">
    <source>
        <dbReference type="PROSITE-ProRule" id="PRU00723"/>
    </source>
</evidence>
<feature type="region of interest" description="Disordered" evidence="5">
    <location>
        <begin position="402"/>
        <end position="472"/>
    </location>
</feature>
<evidence type="ECO:0000256" key="2">
    <source>
        <dbReference type="ARBA" id="ARBA00022771"/>
    </source>
</evidence>
<dbReference type="InterPro" id="IPR036855">
    <property type="entry name" value="Znf_CCCH_sf"/>
</dbReference>
<keyword evidence="2 4" id="KW-0863">Zinc-finger</keyword>
<protein>
    <recommendedName>
        <fullName evidence="6">C3H1-type domain-containing protein</fullName>
    </recommendedName>
</protein>
<keyword evidence="3 4" id="KW-0862">Zinc</keyword>
<dbReference type="InterPro" id="IPR000571">
    <property type="entry name" value="Znf_CCCH"/>
</dbReference>
<evidence type="ECO:0000313" key="8">
    <source>
        <dbReference type="Proteomes" id="UP000800096"/>
    </source>
</evidence>
<dbReference type="GO" id="GO:0003723">
    <property type="term" value="F:RNA binding"/>
    <property type="evidence" value="ECO:0007669"/>
    <property type="project" value="InterPro"/>
</dbReference>
<dbReference type="PROSITE" id="PS50103">
    <property type="entry name" value="ZF_C3H1"/>
    <property type="match status" value="1"/>
</dbReference>
<dbReference type="PANTHER" id="PTHR13309:SF0">
    <property type="entry name" value="FMR1-INTERACTING PROTEIN NUFIP1"/>
    <property type="match status" value="1"/>
</dbReference>
<organism evidence="7 8">
    <name type="scientific">Ampelomyces quisqualis</name>
    <name type="common">Powdery mildew agent</name>
    <dbReference type="NCBI Taxonomy" id="50730"/>
    <lineage>
        <taxon>Eukaryota</taxon>
        <taxon>Fungi</taxon>
        <taxon>Dikarya</taxon>
        <taxon>Ascomycota</taxon>
        <taxon>Pezizomycotina</taxon>
        <taxon>Dothideomycetes</taxon>
        <taxon>Pleosporomycetidae</taxon>
        <taxon>Pleosporales</taxon>
        <taxon>Pleosporineae</taxon>
        <taxon>Phaeosphaeriaceae</taxon>
        <taxon>Ampelomyces</taxon>
    </lineage>
</organism>
<dbReference type="PANTHER" id="PTHR13309">
    <property type="entry name" value="NUCLEAR FRAGILE X MENTAL RETARDATION PROTEIN INTERACTING PROTEIN 1"/>
    <property type="match status" value="1"/>
</dbReference>
<dbReference type="GO" id="GO:0000492">
    <property type="term" value="P:box C/D snoRNP assembly"/>
    <property type="evidence" value="ECO:0007669"/>
    <property type="project" value="TreeGrafter"/>
</dbReference>
<evidence type="ECO:0000256" key="5">
    <source>
        <dbReference type="SAM" id="MobiDB-lite"/>
    </source>
</evidence>
<dbReference type="Pfam" id="PF00642">
    <property type="entry name" value="zf-CCCH"/>
    <property type="match status" value="1"/>
</dbReference>
<feature type="compositionally biased region" description="Basic and acidic residues" evidence="5">
    <location>
        <begin position="342"/>
        <end position="355"/>
    </location>
</feature>
<evidence type="ECO:0000256" key="3">
    <source>
        <dbReference type="ARBA" id="ARBA00022833"/>
    </source>
</evidence>
<proteinExistence type="predicted"/>
<evidence type="ECO:0000256" key="1">
    <source>
        <dbReference type="ARBA" id="ARBA00022723"/>
    </source>
</evidence>
<dbReference type="Gene3D" id="4.10.1000.10">
    <property type="entry name" value="Zinc finger, CCCH-type"/>
    <property type="match status" value="1"/>
</dbReference>
<keyword evidence="1 4" id="KW-0479">Metal-binding</keyword>
<feature type="compositionally biased region" description="Low complexity" evidence="5">
    <location>
        <begin position="403"/>
        <end position="426"/>
    </location>
</feature>
<reference evidence="7" key="1">
    <citation type="journal article" date="2020" name="Stud. Mycol.">
        <title>101 Dothideomycetes genomes: a test case for predicting lifestyles and emergence of pathogens.</title>
        <authorList>
            <person name="Haridas S."/>
            <person name="Albert R."/>
            <person name="Binder M."/>
            <person name="Bloem J."/>
            <person name="Labutti K."/>
            <person name="Salamov A."/>
            <person name="Andreopoulos B."/>
            <person name="Baker S."/>
            <person name="Barry K."/>
            <person name="Bills G."/>
            <person name="Bluhm B."/>
            <person name="Cannon C."/>
            <person name="Castanera R."/>
            <person name="Culley D."/>
            <person name="Daum C."/>
            <person name="Ezra D."/>
            <person name="Gonzalez J."/>
            <person name="Henrissat B."/>
            <person name="Kuo A."/>
            <person name="Liang C."/>
            <person name="Lipzen A."/>
            <person name="Lutzoni F."/>
            <person name="Magnuson J."/>
            <person name="Mondo S."/>
            <person name="Nolan M."/>
            <person name="Ohm R."/>
            <person name="Pangilinan J."/>
            <person name="Park H.-J."/>
            <person name="Ramirez L."/>
            <person name="Alfaro M."/>
            <person name="Sun H."/>
            <person name="Tritt A."/>
            <person name="Yoshinaga Y."/>
            <person name="Zwiers L.-H."/>
            <person name="Turgeon B."/>
            <person name="Goodwin S."/>
            <person name="Spatafora J."/>
            <person name="Crous P."/>
            <person name="Grigoriev I."/>
        </authorList>
    </citation>
    <scope>NUCLEOTIDE SEQUENCE</scope>
    <source>
        <strain evidence="7">HMLAC05119</strain>
    </source>
</reference>
<feature type="compositionally biased region" description="Polar residues" evidence="5">
    <location>
        <begin position="92"/>
        <end position="109"/>
    </location>
</feature>
<feature type="compositionally biased region" description="Low complexity" evidence="5">
    <location>
        <begin position="71"/>
        <end position="87"/>
    </location>
</feature>
<feature type="compositionally biased region" description="Basic and acidic residues" evidence="5">
    <location>
        <begin position="365"/>
        <end position="377"/>
    </location>
</feature>
<dbReference type="AlphaFoldDB" id="A0A6A5Q9C5"/>
<dbReference type="GO" id="GO:0005634">
    <property type="term" value="C:nucleus"/>
    <property type="evidence" value="ECO:0007669"/>
    <property type="project" value="TreeGrafter"/>
</dbReference>
<evidence type="ECO:0000313" key="7">
    <source>
        <dbReference type="EMBL" id="KAF1912231.1"/>
    </source>
</evidence>
<accession>A0A6A5Q9C5</accession>
<sequence>MSSFKFPPPPPPPPKASSNNNQQPYPSQRGSNGRGRGDVGRGRGGNRGGAGNFGGNPRGGVRNERGGHSRGGLQNNRGGQSQRGSSGPAPGQWQQRTPFPQATMSSGSLSAYVDPSFAPPPPIDPSALVQAMSFMATPAGAQSMAAFASHMAGVEGPPPGLLPQLQQVEPPPQFPPTRQSGLKRKRDDRKSNAHTQSPSQSQHHPQQSSSKPTRAKAAVPPPVPTFGFTMPRPSPGSAPKANQTRDNRKGKVRLGLTVQDAAPEESSEEEDVDEEAALSAKLKGGGYAFEHEGEHISLQTKGDIADWIKDRRRNFPTYQKALEKAQAAATKRKNELQFVRKLKGEPPQEDDRPVREVAPVNYQRNKTDEKKQEELAALRKKLHESMVKKKETPAAIDLGLGYTSATESEGEESSVLSDSSVLSSSEESSDDSGDEAEDSDAPPEPTSSKIAPPPIKVPPSTMKERKPDKEKMCKSWRQYGKCPFGHNCRYKHVERAEKRTGLYEKLVEQELVKTDQLTLDAIKYLGQNGFLG</sequence>
<dbReference type="GO" id="GO:0008270">
    <property type="term" value="F:zinc ion binding"/>
    <property type="evidence" value="ECO:0007669"/>
    <property type="project" value="UniProtKB-KW"/>
</dbReference>
<gene>
    <name evidence="7" type="ORF">BDU57DRAFT_522382</name>
</gene>
<feature type="region of interest" description="Disordered" evidence="5">
    <location>
        <begin position="339"/>
        <end position="377"/>
    </location>
</feature>
<dbReference type="InterPro" id="IPR039136">
    <property type="entry name" value="NUFIP1-like"/>
</dbReference>
<feature type="compositionally biased region" description="Polar residues" evidence="5">
    <location>
        <begin position="16"/>
        <end position="28"/>
    </location>
</feature>
<feature type="domain" description="C3H1-type" evidence="6">
    <location>
        <begin position="467"/>
        <end position="495"/>
    </location>
</feature>
<dbReference type="OrthoDB" id="273070at2759"/>
<feature type="zinc finger region" description="C3H1-type" evidence="4">
    <location>
        <begin position="467"/>
        <end position="495"/>
    </location>
</feature>
<feature type="compositionally biased region" description="Pro residues" evidence="5">
    <location>
        <begin position="1"/>
        <end position="15"/>
    </location>
</feature>
<dbReference type="InterPro" id="IPR019496">
    <property type="entry name" value="NUFIP1_cons_dom"/>
</dbReference>
<feature type="compositionally biased region" description="Gly residues" evidence="5">
    <location>
        <begin position="42"/>
        <end position="58"/>
    </location>
</feature>
<evidence type="ECO:0000259" key="6">
    <source>
        <dbReference type="PROSITE" id="PS50103"/>
    </source>
</evidence>
<dbReference type="Proteomes" id="UP000800096">
    <property type="component" value="Unassembled WGS sequence"/>
</dbReference>
<dbReference type="SUPFAM" id="SSF90229">
    <property type="entry name" value="CCCH zinc finger"/>
    <property type="match status" value="1"/>
</dbReference>
<feature type="compositionally biased region" description="Acidic residues" evidence="5">
    <location>
        <begin position="427"/>
        <end position="441"/>
    </location>
</feature>
<name>A0A6A5Q9C5_AMPQU</name>
<feature type="region of interest" description="Disordered" evidence="5">
    <location>
        <begin position="1"/>
        <end position="126"/>
    </location>
</feature>
<dbReference type="EMBL" id="ML979140">
    <property type="protein sequence ID" value="KAF1912231.1"/>
    <property type="molecule type" value="Genomic_DNA"/>
</dbReference>
<feature type="compositionally biased region" description="Basic and acidic residues" evidence="5">
    <location>
        <begin position="462"/>
        <end position="472"/>
    </location>
</feature>
<feature type="region of interest" description="Disordered" evidence="5">
    <location>
        <begin position="150"/>
        <end position="278"/>
    </location>
</feature>
<dbReference type="Pfam" id="PF10453">
    <property type="entry name" value="NUFIP1"/>
    <property type="match status" value="1"/>
</dbReference>
<feature type="compositionally biased region" description="Low complexity" evidence="5">
    <location>
        <begin position="196"/>
        <end position="210"/>
    </location>
</feature>
<keyword evidence="8" id="KW-1185">Reference proteome</keyword>